<dbReference type="Pfam" id="PF00098">
    <property type="entry name" value="zf-CCHC"/>
    <property type="match status" value="1"/>
</dbReference>
<dbReference type="Gene3D" id="4.10.60.10">
    <property type="entry name" value="Zinc finger, CCHC-type"/>
    <property type="match status" value="1"/>
</dbReference>
<evidence type="ECO:0000313" key="4">
    <source>
        <dbReference type="Proteomes" id="UP000717996"/>
    </source>
</evidence>
<dbReference type="GO" id="GO:0003676">
    <property type="term" value="F:nucleic acid binding"/>
    <property type="evidence" value="ECO:0007669"/>
    <property type="project" value="InterPro"/>
</dbReference>
<dbReference type="InterPro" id="IPR036875">
    <property type="entry name" value="Znf_CCHC_sf"/>
</dbReference>
<protein>
    <recommendedName>
        <fullName evidence="2">CCHC-type domain-containing protein</fullName>
    </recommendedName>
</protein>
<dbReference type="SMART" id="SM00343">
    <property type="entry name" value="ZnF_C2HC"/>
    <property type="match status" value="2"/>
</dbReference>
<name>A0A9P6Y7I7_RHIOR</name>
<dbReference type="AlphaFoldDB" id="A0A9P6Y7I7"/>
<accession>A0A9P6Y7I7</accession>
<gene>
    <name evidence="3" type="ORF">G6F51_008200</name>
</gene>
<evidence type="ECO:0000313" key="3">
    <source>
        <dbReference type="EMBL" id="KAG1540957.1"/>
    </source>
</evidence>
<dbReference type="OrthoDB" id="2288756at2759"/>
<dbReference type="EMBL" id="JAANIT010001316">
    <property type="protein sequence ID" value="KAG1540957.1"/>
    <property type="molecule type" value="Genomic_DNA"/>
</dbReference>
<comment type="caution">
    <text evidence="3">The sequence shown here is derived from an EMBL/GenBank/DDBJ whole genome shotgun (WGS) entry which is preliminary data.</text>
</comment>
<keyword evidence="1" id="KW-0479">Metal-binding</keyword>
<reference evidence="3" key="1">
    <citation type="journal article" date="2020" name="Microb. Genom.">
        <title>Genetic diversity of clinical and environmental Mucorales isolates obtained from an investigation of mucormycosis cases among solid organ transplant recipients.</title>
        <authorList>
            <person name="Nguyen M.H."/>
            <person name="Kaul D."/>
            <person name="Muto C."/>
            <person name="Cheng S.J."/>
            <person name="Richter R.A."/>
            <person name="Bruno V.M."/>
            <person name="Liu G."/>
            <person name="Beyhan S."/>
            <person name="Sundermann A.J."/>
            <person name="Mounaud S."/>
            <person name="Pasculle A.W."/>
            <person name="Nierman W.C."/>
            <person name="Driscoll E."/>
            <person name="Cumbie R."/>
            <person name="Clancy C.J."/>
            <person name="Dupont C.L."/>
        </authorList>
    </citation>
    <scope>NUCLEOTIDE SEQUENCE</scope>
    <source>
        <strain evidence="3">GL16</strain>
    </source>
</reference>
<evidence type="ECO:0000256" key="1">
    <source>
        <dbReference type="PROSITE-ProRule" id="PRU00047"/>
    </source>
</evidence>
<evidence type="ECO:0000259" key="2">
    <source>
        <dbReference type="PROSITE" id="PS50158"/>
    </source>
</evidence>
<keyword evidence="1" id="KW-0863">Zinc-finger</keyword>
<dbReference type="PROSITE" id="PS50158">
    <property type="entry name" value="ZF_CCHC"/>
    <property type="match status" value="1"/>
</dbReference>
<dbReference type="Proteomes" id="UP000717996">
    <property type="component" value="Unassembled WGS sequence"/>
</dbReference>
<dbReference type="SUPFAM" id="SSF57756">
    <property type="entry name" value="Retrovirus zinc finger-like domains"/>
    <property type="match status" value="1"/>
</dbReference>
<sequence>MQTAILPVVFLKALSNQSSETIEAVSVNQDARQGVVAALDSVEAQTKACSTGVQVENITIIGTPTLSTNSSIYRISLEILLILRPGELTPLLRQVLSQYGKVLHVGILLDPATNLFFGKGYHVKHLDKYCLIMTSWKSMEKHCFYCHKPGHTKQVFPKLENRRAKTCYTCGNPEHLFKDCPKHATVSIEYKRHVTDHVERPIVEEHQGRITRSTRKSRPSAITVGDFIQPYRPDQWL</sequence>
<feature type="domain" description="CCHC-type" evidence="2">
    <location>
        <begin position="167"/>
        <end position="182"/>
    </location>
</feature>
<proteinExistence type="predicted"/>
<dbReference type="GO" id="GO:0008270">
    <property type="term" value="F:zinc ion binding"/>
    <property type="evidence" value="ECO:0007669"/>
    <property type="project" value="UniProtKB-KW"/>
</dbReference>
<keyword evidence="1" id="KW-0862">Zinc</keyword>
<dbReference type="InterPro" id="IPR001878">
    <property type="entry name" value="Znf_CCHC"/>
</dbReference>
<organism evidence="3 4">
    <name type="scientific">Rhizopus oryzae</name>
    <name type="common">Mucormycosis agent</name>
    <name type="synonym">Rhizopus arrhizus var. delemar</name>
    <dbReference type="NCBI Taxonomy" id="64495"/>
    <lineage>
        <taxon>Eukaryota</taxon>
        <taxon>Fungi</taxon>
        <taxon>Fungi incertae sedis</taxon>
        <taxon>Mucoromycota</taxon>
        <taxon>Mucoromycotina</taxon>
        <taxon>Mucoromycetes</taxon>
        <taxon>Mucorales</taxon>
        <taxon>Mucorineae</taxon>
        <taxon>Rhizopodaceae</taxon>
        <taxon>Rhizopus</taxon>
    </lineage>
</organism>